<accession>A0ABS2N0I2</accession>
<evidence type="ECO:0000313" key="2">
    <source>
        <dbReference type="Proteomes" id="UP001296943"/>
    </source>
</evidence>
<evidence type="ECO:0000313" key="1">
    <source>
        <dbReference type="EMBL" id="MBM7571663.1"/>
    </source>
</evidence>
<dbReference type="Proteomes" id="UP001296943">
    <property type="component" value="Unassembled WGS sequence"/>
</dbReference>
<comment type="caution">
    <text evidence="1">The sequence shown here is derived from an EMBL/GenBank/DDBJ whole genome shotgun (WGS) entry which is preliminary data.</text>
</comment>
<proteinExistence type="predicted"/>
<dbReference type="Pfam" id="PF09929">
    <property type="entry name" value="DUF2161"/>
    <property type="match status" value="1"/>
</dbReference>
<evidence type="ECO:0008006" key="3">
    <source>
        <dbReference type="Google" id="ProtNLM"/>
    </source>
</evidence>
<name>A0ABS2N0I2_9BACI</name>
<gene>
    <name evidence="1" type="ORF">JOC48_002162</name>
</gene>
<organism evidence="1 2">
    <name type="scientific">Aquibacillus albus</name>
    <dbReference type="NCBI Taxonomy" id="1168171"/>
    <lineage>
        <taxon>Bacteria</taxon>
        <taxon>Bacillati</taxon>
        <taxon>Bacillota</taxon>
        <taxon>Bacilli</taxon>
        <taxon>Bacillales</taxon>
        <taxon>Bacillaceae</taxon>
        <taxon>Aquibacillus</taxon>
    </lineage>
</organism>
<dbReference type="InterPro" id="IPR018679">
    <property type="entry name" value="DUF2161"/>
</dbReference>
<protein>
    <recommendedName>
        <fullName evidence="3">NERD domain-containing protein</fullName>
    </recommendedName>
</protein>
<reference evidence="1 2" key="1">
    <citation type="submission" date="2021-01" db="EMBL/GenBank/DDBJ databases">
        <title>Genomic Encyclopedia of Type Strains, Phase IV (KMG-IV): sequencing the most valuable type-strain genomes for metagenomic binning, comparative biology and taxonomic classification.</title>
        <authorList>
            <person name="Goeker M."/>
        </authorList>
    </citation>
    <scope>NUCLEOTIDE SEQUENCE [LARGE SCALE GENOMIC DNA]</scope>
    <source>
        <strain evidence="1 2">DSM 23711</strain>
    </source>
</reference>
<keyword evidence="2" id="KW-1185">Reference proteome</keyword>
<dbReference type="EMBL" id="JAFBDR010000010">
    <property type="protein sequence ID" value="MBM7571663.1"/>
    <property type="molecule type" value="Genomic_DNA"/>
</dbReference>
<sequence length="240" mass="27828">MLAMKETDKRKEADLYQPIQKYFVRKGYEVYGEVKDCDIAVVKDDILILVELKLNLSVDLLIQATKRQKLSDHVYIAVPKPKNYKPRSRKWRDICHLVNRLELGLILVSFSGNRKRVEIAIEPTPFHRPISMGKSKYLRQAILKEIHGRSADYNIGGSSRKKIMTAYRENCIQIACYLDQAGELSPKELKQMGTGNKTQSILSKNYYGWFVRVKRGVYALSEKGKLAMKEYPDLVEYYQK</sequence>